<dbReference type="InterPro" id="IPR010239">
    <property type="entry name" value="CHP02001"/>
</dbReference>
<name>A0ABT7N9P1_9BURK</name>
<accession>A0ABT7N9P1</accession>
<comment type="caution">
    <text evidence="1">The sequence shown here is derived from an EMBL/GenBank/DDBJ whole genome shotgun (WGS) entry which is preliminary data.</text>
</comment>
<evidence type="ECO:0000313" key="1">
    <source>
        <dbReference type="EMBL" id="MDM0044666.1"/>
    </source>
</evidence>
<proteinExistence type="predicted"/>
<dbReference type="NCBIfam" id="TIGR02001">
    <property type="entry name" value="gcw_chp"/>
    <property type="match status" value="1"/>
</dbReference>
<gene>
    <name evidence="1" type="ORF">QTH91_09255</name>
</gene>
<dbReference type="EMBL" id="JASZYV010000002">
    <property type="protein sequence ID" value="MDM0044666.1"/>
    <property type="molecule type" value="Genomic_DNA"/>
</dbReference>
<sequence length="253" mass="26972">MLTVSTSAQAQTEASEASPVTANVTLTTNYKFRGQDQDVLGSNGNFKTSSVKPAIQGGFDYAHESGFYIGNWNSSVNWLDGNSFEMDVYGGYKFKAGGLDWDVGTLGYVYPGATQGNTWEIYGSGSIAGFTLKYSHTVSDDYFNWAGSKGGSGLSGRNTGYLNLGYAYEVVPKLTLKASVGYTFFASDIKDNTTAINYYDYNLGASYDFGAGLALGAYVQGANKGSAFEVTGADGKTLNPNKARFIVALTKTL</sequence>
<protein>
    <submittedName>
        <fullName evidence="1">TorF family putative porin</fullName>
    </submittedName>
</protein>
<evidence type="ECO:0000313" key="2">
    <source>
        <dbReference type="Proteomes" id="UP001174908"/>
    </source>
</evidence>
<dbReference type="RefSeq" id="WP_286659786.1">
    <property type="nucleotide sequence ID" value="NZ_JASZYV010000002.1"/>
</dbReference>
<reference evidence="1" key="1">
    <citation type="submission" date="2023-06" db="EMBL/GenBank/DDBJ databases">
        <authorList>
            <person name="Jiang Y."/>
            <person name="Liu Q."/>
        </authorList>
    </citation>
    <scope>NUCLEOTIDE SEQUENCE</scope>
    <source>
        <strain evidence="1">CGMCC 1.12089</strain>
    </source>
</reference>
<dbReference type="Pfam" id="PF09694">
    <property type="entry name" value="Gcw_chp"/>
    <property type="match status" value="1"/>
</dbReference>
<dbReference type="Proteomes" id="UP001174908">
    <property type="component" value="Unassembled WGS sequence"/>
</dbReference>
<keyword evidence="2" id="KW-1185">Reference proteome</keyword>
<organism evidence="1 2">
    <name type="scientific">Variovorax dokdonensis</name>
    <dbReference type="NCBI Taxonomy" id="344883"/>
    <lineage>
        <taxon>Bacteria</taxon>
        <taxon>Pseudomonadati</taxon>
        <taxon>Pseudomonadota</taxon>
        <taxon>Betaproteobacteria</taxon>
        <taxon>Burkholderiales</taxon>
        <taxon>Comamonadaceae</taxon>
        <taxon>Variovorax</taxon>
    </lineage>
</organism>